<evidence type="ECO:0000313" key="3">
    <source>
        <dbReference type="Proteomes" id="UP000598271"/>
    </source>
</evidence>
<protein>
    <submittedName>
        <fullName evidence="2">Uncharacterized protein</fullName>
    </submittedName>
</protein>
<gene>
    <name evidence="2" type="ORF">GCM10007390_51170</name>
</gene>
<organism evidence="2 3">
    <name type="scientific">Persicitalea jodogahamensis</name>
    <dbReference type="NCBI Taxonomy" id="402147"/>
    <lineage>
        <taxon>Bacteria</taxon>
        <taxon>Pseudomonadati</taxon>
        <taxon>Bacteroidota</taxon>
        <taxon>Cytophagia</taxon>
        <taxon>Cytophagales</taxon>
        <taxon>Spirosomataceae</taxon>
        <taxon>Persicitalea</taxon>
    </lineage>
</organism>
<keyword evidence="1" id="KW-1133">Transmembrane helix</keyword>
<dbReference type="EMBL" id="BMXF01000010">
    <property type="protein sequence ID" value="GHB88834.1"/>
    <property type="molecule type" value="Genomic_DNA"/>
</dbReference>
<dbReference type="AlphaFoldDB" id="A0A8J3GCK1"/>
<feature type="transmembrane region" description="Helical" evidence="1">
    <location>
        <begin position="38"/>
        <end position="60"/>
    </location>
</feature>
<keyword evidence="3" id="KW-1185">Reference proteome</keyword>
<keyword evidence="1" id="KW-0812">Transmembrane</keyword>
<dbReference type="Proteomes" id="UP000598271">
    <property type="component" value="Unassembled WGS sequence"/>
</dbReference>
<proteinExistence type="predicted"/>
<keyword evidence="1" id="KW-0472">Membrane</keyword>
<sequence length="229" mass="25549">MAFKNNHRTAALLTALLGLAGLVCYVFGERGISLPRYFVFWQEIALGCWLAASILGVAGWSRGKTEEEAETNDEATETTNPEILEADSAAALAAVGETTQVHAYVRKFYDRYGSLFEDLQTLPLPPNDTARAVVLQKLVEMALHAHSFAYYGIMDRLAQLDQSPNARLLLEDCPASRLPHRLFTTDAYQTDAKFRALYEIVKSVPIQELDVLLEDQVYVPPAFFMVKES</sequence>
<dbReference type="RefSeq" id="WP_189569220.1">
    <property type="nucleotide sequence ID" value="NZ_BMXF01000010.1"/>
</dbReference>
<comment type="caution">
    <text evidence="2">The sequence shown here is derived from an EMBL/GenBank/DDBJ whole genome shotgun (WGS) entry which is preliminary data.</text>
</comment>
<evidence type="ECO:0000313" key="2">
    <source>
        <dbReference type="EMBL" id="GHB88834.1"/>
    </source>
</evidence>
<reference evidence="2 3" key="1">
    <citation type="journal article" date="2014" name="Int. J. Syst. Evol. Microbiol.">
        <title>Complete genome sequence of Corynebacterium casei LMG S-19264T (=DSM 44701T), isolated from a smear-ripened cheese.</title>
        <authorList>
            <consortium name="US DOE Joint Genome Institute (JGI-PGF)"/>
            <person name="Walter F."/>
            <person name="Albersmeier A."/>
            <person name="Kalinowski J."/>
            <person name="Ruckert C."/>
        </authorList>
    </citation>
    <scope>NUCLEOTIDE SEQUENCE [LARGE SCALE GENOMIC DNA]</scope>
    <source>
        <strain evidence="2 3">KCTC 12866</strain>
    </source>
</reference>
<accession>A0A8J3GCK1</accession>
<evidence type="ECO:0000256" key="1">
    <source>
        <dbReference type="SAM" id="Phobius"/>
    </source>
</evidence>
<name>A0A8J3GCK1_9BACT</name>